<dbReference type="Gene3D" id="1.10.287.130">
    <property type="match status" value="1"/>
</dbReference>
<dbReference type="Pfam" id="PF02518">
    <property type="entry name" value="HATPase_c"/>
    <property type="match status" value="1"/>
</dbReference>
<keyword evidence="3" id="KW-0597">Phosphoprotein</keyword>
<protein>
    <recommendedName>
        <fullName evidence="2">histidine kinase</fullName>
        <ecNumber evidence="2">2.7.13.3</ecNumber>
    </recommendedName>
</protein>
<evidence type="ECO:0000313" key="7">
    <source>
        <dbReference type="Proteomes" id="UP000253850"/>
    </source>
</evidence>
<dbReference type="EC" id="2.7.13.3" evidence="2"/>
<dbReference type="Gene3D" id="3.30.565.10">
    <property type="entry name" value="Histidine kinase-like ATPase, C-terminal domain"/>
    <property type="match status" value="1"/>
</dbReference>
<dbReference type="EMBL" id="CP031217">
    <property type="protein sequence ID" value="AXH11077.1"/>
    <property type="molecule type" value="Genomic_DNA"/>
</dbReference>
<dbReference type="AlphaFoldDB" id="A0AB33GEU4"/>
<dbReference type="InterPro" id="IPR003661">
    <property type="entry name" value="HisK_dim/P_dom"/>
</dbReference>
<evidence type="ECO:0000259" key="5">
    <source>
        <dbReference type="PROSITE" id="PS50109"/>
    </source>
</evidence>
<dbReference type="Proteomes" id="UP000253850">
    <property type="component" value="Chromosome"/>
</dbReference>
<dbReference type="InterPro" id="IPR036097">
    <property type="entry name" value="HisK_dim/P_sf"/>
</dbReference>
<dbReference type="InterPro" id="IPR005467">
    <property type="entry name" value="His_kinase_dom"/>
</dbReference>
<dbReference type="CDD" id="cd00082">
    <property type="entry name" value="HisKA"/>
    <property type="match status" value="1"/>
</dbReference>
<dbReference type="PRINTS" id="PR00344">
    <property type="entry name" value="BCTRLSENSOR"/>
</dbReference>
<keyword evidence="6" id="KW-0418">Kinase</keyword>
<gene>
    <name evidence="6" type="ORF">ABIV_0035</name>
</gene>
<dbReference type="SUPFAM" id="SSF47384">
    <property type="entry name" value="Homodimeric domain of signal transducing histidine kinase"/>
    <property type="match status" value="1"/>
</dbReference>
<evidence type="ECO:0000256" key="2">
    <source>
        <dbReference type="ARBA" id="ARBA00012438"/>
    </source>
</evidence>
<dbReference type="Pfam" id="PF00512">
    <property type="entry name" value="HisKA"/>
    <property type="match status" value="1"/>
</dbReference>
<feature type="domain" description="Histidine kinase" evidence="5">
    <location>
        <begin position="200"/>
        <end position="395"/>
    </location>
</feature>
<dbReference type="GO" id="GO:0000155">
    <property type="term" value="F:phosphorelay sensor kinase activity"/>
    <property type="evidence" value="ECO:0007669"/>
    <property type="project" value="InterPro"/>
</dbReference>
<keyword evidence="6" id="KW-0808">Transferase</keyword>
<feature type="transmembrane region" description="Helical" evidence="4">
    <location>
        <begin position="161"/>
        <end position="184"/>
    </location>
</feature>
<dbReference type="KEGG" id="hbv:ABIV_0035"/>
<evidence type="ECO:0000256" key="1">
    <source>
        <dbReference type="ARBA" id="ARBA00000085"/>
    </source>
</evidence>
<dbReference type="SUPFAM" id="SSF55874">
    <property type="entry name" value="ATPase domain of HSP90 chaperone/DNA topoisomerase II/histidine kinase"/>
    <property type="match status" value="1"/>
</dbReference>
<organism evidence="6 7">
    <name type="scientific">Halarcobacter bivalviorum</name>
    <dbReference type="NCBI Taxonomy" id="663364"/>
    <lineage>
        <taxon>Bacteria</taxon>
        <taxon>Pseudomonadati</taxon>
        <taxon>Campylobacterota</taxon>
        <taxon>Epsilonproteobacteria</taxon>
        <taxon>Campylobacterales</taxon>
        <taxon>Arcobacteraceae</taxon>
        <taxon>Halarcobacter</taxon>
    </lineage>
</organism>
<dbReference type="PROSITE" id="PS50109">
    <property type="entry name" value="HIS_KIN"/>
    <property type="match status" value="1"/>
</dbReference>
<evidence type="ECO:0000313" key="6">
    <source>
        <dbReference type="EMBL" id="AXH11077.1"/>
    </source>
</evidence>
<evidence type="ECO:0000256" key="3">
    <source>
        <dbReference type="ARBA" id="ARBA00022553"/>
    </source>
</evidence>
<dbReference type="PANTHER" id="PTHR43547">
    <property type="entry name" value="TWO-COMPONENT HISTIDINE KINASE"/>
    <property type="match status" value="1"/>
</dbReference>
<dbReference type="RefSeq" id="WP_205526937.1">
    <property type="nucleotide sequence ID" value="NZ_CP031217.1"/>
</dbReference>
<comment type="catalytic activity">
    <reaction evidence="1">
        <text>ATP + protein L-histidine = ADP + protein N-phospho-L-histidine.</text>
        <dbReference type="EC" id="2.7.13.3"/>
    </reaction>
</comment>
<sequence>MENVIIKFQKEYTIDLTRSEKVTFIRFLSLYLGASFILLLLLSLLYYQNEKTLHLDLAKTKMENISSQISSKIIFAHMMDRELDIDEYLQMQGYEIAFYDKDGNKILGNSTGKTKLEKGFYQDNNSYVLVDNSTFGHLGVFYIVIKEKLFITLVENIKSKILIVFLIIYSLISIVGYFLAKLFIKPIKDEREKLNNFIKDTTHELNTPISAILMSSESKELTSKQLERVKLAVHRISEIYSDLTYIFLEEKDENRVISELELKAVIEEQLNYFEVIAQKKKINISLDLEELRYKIDKNDFIRLFNNILSNAIKYNKKEGKVSILLKDKTLSIKDTGIGIEKKKVDDIFNRYYRATTEQGGFGIGLNIVQNICKAYNITFKVDSQLKKGTTFTFTF</sequence>
<dbReference type="SMART" id="SM00388">
    <property type="entry name" value="HisKA"/>
    <property type="match status" value="1"/>
</dbReference>
<dbReference type="InterPro" id="IPR003594">
    <property type="entry name" value="HATPase_dom"/>
</dbReference>
<keyword evidence="4" id="KW-1133">Transmembrane helix</keyword>
<accession>A0AB33GEU4</accession>
<keyword evidence="4" id="KW-0472">Membrane</keyword>
<feature type="transmembrane region" description="Helical" evidence="4">
    <location>
        <begin position="28"/>
        <end position="47"/>
    </location>
</feature>
<evidence type="ECO:0000256" key="4">
    <source>
        <dbReference type="SAM" id="Phobius"/>
    </source>
</evidence>
<keyword evidence="4" id="KW-0812">Transmembrane</keyword>
<dbReference type="InterPro" id="IPR004358">
    <property type="entry name" value="Sig_transdc_His_kin-like_C"/>
</dbReference>
<dbReference type="InterPro" id="IPR036890">
    <property type="entry name" value="HATPase_C_sf"/>
</dbReference>
<name>A0AB33GEU4_9BACT</name>
<dbReference type="SMART" id="SM00387">
    <property type="entry name" value="HATPase_c"/>
    <property type="match status" value="1"/>
</dbReference>
<reference evidence="6 7" key="1">
    <citation type="submission" date="2018-07" db="EMBL/GenBank/DDBJ databases">
        <title>Complete genome of the Arcobacter bivalviorum type strain LMG 26154.</title>
        <authorList>
            <person name="Miller W.G."/>
            <person name="Yee E."/>
            <person name="Bono J.L."/>
        </authorList>
    </citation>
    <scope>NUCLEOTIDE SEQUENCE [LARGE SCALE GENOMIC DNA]</scope>
    <source>
        <strain evidence="6 7">LMG 26154</strain>
    </source>
</reference>
<proteinExistence type="predicted"/>
<dbReference type="PANTHER" id="PTHR43547:SF2">
    <property type="entry name" value="HYBRID SIGNAL TRANSDUCTION HISTIDINE KINASE C"/>
    <property type="match status" value="1"/>
</dbReference>